<accession>A0A133QLW4</accession>
<comment type="caution">
    <text evidence="1">The sequence shown here is derived from an EMBL/GenBank/DDBJ whole genome shotgun (WGS) entry which is preliminary data.</text>
</comment>
<gene>
    <name evidence="1" type="ORF">HMPREF3226_00298</name>
</gene>
<name>A0A133QLW4_9BACT</name>
<organism evidence="1 2">
    <name type="scientific">Prevotella corporis</name>
    <dbReference type="NCBI Taxonomy" id="28128"/>
    <lineage>
        <taxon>Bacteria</taxon>
        <taxon>Pseudomonadati</taxon>
        <taxon>Bacteroidota</taxon>
        <taxon>Bacteroidia</taxon>
        <taxon>Bacteroidales</taxon>
        <taxon>Prevotellaceae</taxon>
        <taxon>Prevotella</taxon>
    </lineage>
</organism>
<dbReference type="EMBL" id="LRQG01000013">
    <property type="protein sequence ID" value="KXA43854.1"/>
    <property type="molecule type" value="Genomic_DNA"/>
</dbReference>
<evidence type="ECO:0000313" key="1">
    <source>
        <dbReference type="EMBL" id="KXA43854.1"/>
    </source>
</evidence>
<reference evidence="2" key="1">
    <citation type="submission" date="2016-01" db="EMBL/GenBank/DDBJ databases">
        <authorList>
            <person name="Mitreva M."/>
            <person name="Pepin K.H."/>
            <person name="Mihindukulasuriya K.A."/>
            <person name="Fulton R."/>
            <person name="Fronick C."/>
            <person name="O'Laughlin M."/>
            <person name="Miner T."/>
            <person name="Herter B."/>
            <person name="Rosa B.A."/>
            <person name="Cordes M."/>
            <person name="Tomlinson C."/>
            <person name="Wollam A."/>
            <person name="Palsikar V.B."/>
            <person name="Mardis E.R."/>
            <person name="Wilson R.K."/>
        </authorList>
    </citation>
    <scope>NUCLEOTIDE SEQUENCE [LARGE SCALE GENOMIC DNA]</scope>
    <source>
        <strain evidence="2">MJR7716</strain>
    </source>
</reference>
<dbReference type="STRING" id="28128.HMPREF3226_00298"/>
<protein>
    <submittedName>
        <fullName evidence="1">Uncharacterized protein</fullName>
    </submittedName>
</protein>
<dbReference type="Proteomes" id="UP000070533">
    <property type="component" value="Unassembled WGS sequence"/>
</dbReference>
<dbReference type="AlphaFoldDB" id="A0A133QLW4"/>
<evidence type="ECO:0000313" key="2">
    <source>
        <dbReference type="Proteomes" id="UP000070533"/>
    </source>
</evidence>
<keyword evidence="2" id="KW-1185">Reference proteome</keyword>
<proteinExistence type="predicted"/>
<sequence>MRKRLLVIIKNLKKLIKKCMLITHGWGNLLVKKNVKLLTLKHLF</sequence>